<comment type="caution">
    <text evidence="9">The sequence shown here is derived from an EMBL/GenBank/DDBJ whole genome shotgun (WGS) entry which is preliminary data.</text>
</comment>
<dbReference type="OrthoDB" id="103349at2759"/>
<dbReference type="InterPro" id="IPR017850">
    <property type="entry name" value="Alkaline_phosphatase_core_sf"/>
</dbReference>
<accession>A0A2H9TPF7</accession>
<dbReference type="InterPro" id="IPR050448">
    <property type="entry name" value="OpgB/LTA_synthase_biosynth"/>
</dbReference>
<evidence type="ECO:0000313" key="9">
    <source>
        <dbReference type="EMBL" id="PJF19619.1"/>
    </source>
</evidence>
<keyword evidence="4 6" id="KW-1133">Transmembrane helix</keyword>
<evidence type="ECO:0000313" key="10">
    <source>
        <dbReference type="Proteomes" id="UP000240830"/>
    </source>
</evidence>
<dbReference type="SUPFAM" id="SSF53649">
    <property type="entry name" value="Alkaline phosphatase-like"/>
    <property type="match status" value="1"/>
</dbReference>
<keyword evidence="2" id="KW-1003">Cell membrane</keyword>
<reference evidence="9 10" key="1">
    <citation type="submission" date="2016-10" db="EMBL/GenBank/DDBJ databases">
        <title>The genome of Paramicrosporidium saccamoebae is the missing link in understanding Cryptomycota and Microsporidia evolution.</title>
        <authorList>
            <person name="Quandt C.A."/>
            <person name="Beaudet D."/>
            <person name="Corsaro D."/>
            <person name="Michel R."/>
            <person name="Corradi N."/>
            <person name="James T."/>
        </authorList>
    </citation>
    <scope>NUCLEOTIDE SEQUENCE [LARGE SCALE GENOMIC DNA]</scope>
    <source>
        <strain evidence="9 10">KSL3</strain>
    </source>
</reference>
<keyword evidence="10" id="KW-1185">Reference proteome</keyword>
<feature type="domain" description="Sulfatase N-terminal" evidence="8">
    <location>
        <begin position="361"/>
        <end position="670"/>
    </location>
</feature>
<feature type="transmembrane region" description="Helical" evidence="6">
    <location>
        <begin position="113"/>
        <end position="135"/>
    </location>
</feature>
<evidence type="ECO:0000256" key="5">
    <source>
        <dbReference type="ARBA" id="ARBA00023136"/>
    </source>
</evidence>
<evidence type="ECO:0000256" key="2">
    <source>
        <dbReference type="ARBA" id="ARBA00022475"/>
    </source>
</evidence>
<feature type="transmembrane region" description="Helical" evidence="6">
    <location>
        <begin position="259"/>
        <end position="277"/>
    </location>
</feature>
<feature type="transmembrane region" description="Helical" evidence="6">
    <location>
        <begin position="147"/>
        <end position="172"/>
    </location>
</feature>
<name>A0A2H9TPF7_9FUNG</name>
<dbReference type="PANTHER" id="PTHR47371:SF3">
    <property type="entry name" value="PHOSPHOGLYCEROL TRANSFERASE I"/>
    <property type="match status" value="1"/>
</dbReference>
<proteinExistence type="predicted"/>
<dbReference type="Proteomes" id="UP000240830">
    <property type="component" value="Unassembled WGS sequence"/>
</dbReference>
<evidence type="ECO:0000256" key="7">
    <source>
        <dbReference type="SAM" id="SignalP"/>
    </source>
</evidence>
<evidence type="ECO:0000259" key="8">
    <source>
        <dbReference type="Pfam" id="PF00884"/>
    </source>
</evidence>
<protein>
    <recommendedName>
        <fullName evidence="8">Sulfatase N-terminal domain-containing protein</fullName>
    </recommendedName>
</protein>
<dbReference type="GO" id="GO:0005886">
    <property type="term" value="C:plasma membrane"/>
    <property type="evidence" value="ECO:0007669"/>
    <property type="project" value="UniProtKB-SubCell"/>
</dbReference>
<dbReference type="InterPro" id="IPR000917">
    <property type="entry name" value="Sulfatase_N"/>
</dbReference>
<dbReference type="STRING" id="1246581.A0A2H9TPF7"/>
<keyword evidence="7" id="KW-0732">Signal</keyword>
<dbReference type="Gene3D" id="3.40.720.10">
    <property type="entry name" value="Alkaline Phosphatase, subunit A"/>
    <property type="match status" value="1"/>
</dbReference>
<evidence type="ECO:0000256" key="1">
    <source>
        <dbReference type="ARBA" id="ARBA00004651"/>
    </source>
</evidence>
<dbReference type="EMBL" id="MTSL01000050">
    <property type="protein sequence ID" value="PJF19619.1"/>
    <property type="molecule type" value="Genomic_DNA"/>
</dbReference>
<dbReference type="AlphaFoldDB" id="A0A2H9TPF7"/>
<evidence type="ECO:0000256" key="3">
    <source>
        <dbReference type="ARBA" id="ARBA00022692"/>
    </source>
</evidence>
<comment type="subcellular location">
    <subcellularLocation>
        <location evidence="1">Cell membrane</location>
        <topology evidence="1">Multi-pass membrane protein</topology>
    </subcellularLocation>
</comment>
<gene>
    <name evidence="9" type="ORF">PSACC_00574</name>
</gene>
<sequence>MPAIPEPWYIGILFHSTLVIADAAIQAHNTPVVSRLPINAQLEEASNHCVQILVTNNRSVHINHQSNRDARMTIERSLIQASEIVSLITTLLCKCYLLSSLNELTKWRQYPRIPALLIPDAVLILLLGMAMHFALRRSEKRRSKMGMVAVMVWSVLTLMLVSFINSVGGAYYEVSGAIFQWSTGFDFLKDIKTAVEFGGANSGPAVFWMWIHLFIFFGVAALLYSRTRMREYYSLNLKIIEDEDAEMDKDEDDEKTSGYGLWILGASITVYCIWAIMTGPKVGNWNMLCEPQLVSFTKAACGAVWSSNPVVMTARVGEDEYKNCETIRSLFDVYTKAKQTCSKQSAPDFRFTKRTENHQIKNVIWVYLESARNDIMPLNKNSEWVKKNLDQKLIDENPICPFFSSLVNKGIYAEDVRTIGTFTLKSLLGGFCSVVPLPVNRLVEWEKEPYRKCLPRILEQNGWETLYMQPGSSAWDHQRDNLLKIGFKNALGFQEIDEGMIVGERKSRFQSVNYFGRDDIPLVEPMIEWILDNKKKGKSSLAAMLTNVNHDPYYGPVEWPMYSFMKTSEPKINRYLNTVRYTDAFLHKLVKTLDEQHLLEETLLVIMGDHGMALGEHKRVGTNENPEEPMMKVPLLFYSKNKEWLAKNPPRRIRETCSSLDVLPTILDILNEDKKVPEYVFTDYYEGKSLLRDARNKLQITTVNPGGHSIVFHEDGQKVVAKSDTDAVYYNLKRDPNEDEPLAEEELDSDSKTFFSTMMGFRKVLLQKSLVFWDALEGVPLDLE</sequence>
<keyword evidence="5 6" id="KW-0472">Membrane</keyword>
<feature type="signal peptide" evidence="7">
    <location>
        <begin position="1"/>
        <end position="23"/>
    </location>
</feature>
<keyword evidence="3 6" id="KW-0812">Transmembrane</keyword>
<evidence type="ECO:0000256" key="6">
    <source>
        <dbReference type="SAM" id="Phobius"/>
    </source>
</evidence>
<feature type="transmembrane region" description="Helical" evidence="6">
    <location>
        <begin position="205"/>
        <end position="224"/>
    </location>
</feature>
<dbReference type="PANTHER" id="PTHR47371">
    <property type="entry name" value="LIPOTEICHOIC ACID SYNTHASE"/>
    <property type="match status" value="1"/>
</dbReference>
<feature type="chain" id="PRO_5014187435" description="Sulfatase N-terminal domain-containing protein" evidence="7">
    <location>
        <begin position="24"/>
        <end position="784"/>
    </location>
</feature>
<organism evidence="9 10">
    <name type="scientific">Paramicrosporidium saccamoebae</name>
    <dbReference type="NCBI Taxonomy" id="1246581"/>
    <lineage>
        <taxon>Eukaryota</taxon>
        <taxon>Fungi</taxon>
        <taxon>Fungi incertae sedis</taxon>
        <taxon>Cryptomycota</taxon>
        <taxon>Cryptomycota incertae sedis</taxon>
        <taxon>Paramicrosporidium</taxon>
    </lineage>
</organism>
<dbReference type="CDD" id="cd16015">
    <property type="entry name" value="LTA_synthase"/>
    <property type="match status" value="1"/>
</dbReference>
<evidence type="ECO:0000256" key="4">
    <source>
        <dbReference type="ARBA" id="ARBA00022989"/>
    </source>
</evidence>
<dbReference type="Pfam" id="PF00884">
    <property type="entry name" value="Sulfatase"/>
    <property type="match status" value="1"/>
</dbReference>